<dbReference type="SMART" id="SM00248">
    <property type="entry name" value="ANK"/>
    <property type="match status" value="9"/>
</dbReference>
<evidence type="ECO:0000256" key="1">
    <source>
        <dbReference type="ARBA" id="ARBA00022737"/>
    </source>
</evidence>
<dbReference type="Proteomes" id="UP001152049">
    <property type="component" value="Unassembled WGS sequence"/>
</dbReference>
<dbReference type="InterPro" id="IPR027417">
    <property type="entry name" value="P-loop_NTPase"/>
</dbReference>
<sequence>GVGKTFLVSRIIDDIRMTCIREGLADGVAYSYFHHDRKLRDPDSLGELDSLIKRFIRQLGVKPIWYPEHEGPGVYKRILSLRPSRRLSRPPLGTSQYRKILSELIDEYATVTFVLDGLNECDPNEQQAVLDFLDDLVRQHYPRVRVFCSSRHDVEVSRYFKSRPIVKIKALSRKDDIPFHVYRLLTKQFPKESRELKARISQAILDKDDTSLQLTSLQIKYLSSSSTTEGIQQRLKELPTTLDATYHCIFSKIQEDDVHRDFKVFTAMKWILCAKTQLSNHDIELIMQLDPTTDVSFVLDDPHGLSLDTTIDQLSLNLLAYCDAGTTGWHYYFDHRSACEYFEQQYCSLRAAKLFVATSCLKWFVFERRSEQKHCLDRAQLQFTWLDHLDYGEAFDTEGEKRLVQLLKLFLGSFDTASTHFAAWTNDNYSSQGNKTLPGGFKLGIYGRFRNERPIILACSMIPYRFLSDWWEDTSVDLDQCSSKGQSLLELSLLFRNTSVWRFLLQREVSVNHGLLTPLNVAIKNQITEAIELLLDAGADVNRMGPSDCKTCLSEAVCQDDLELMQKLIDYGANLNQQHVLKGPKDLYATSPLFEACIAAKNPETIRLLLDSGANINLAAPQGCRYSSPLHAALCTQNWAAVKVLLEHGVDTRLGGAGGNILDVIDKPACHPILGALIESGLKPTNLHQCLLETITGACCRGSTACIHRREVFQMFLDIGADINGTDGGRSAAVLAVAAYECDISILDFLLHRGADINFVSDSPLQETALCAAASQGWTDTVKFLVEAGADVNKGTQFVTPLIRTFTIETDKSSEDMWLHIERWQEEEERYLECTRILLEAGANVNAVCPEGHHGTALSAAYFVTSEDVEETLANFCADINLASPWQSPLCALVKRQYYNKYHIKFKSDPRVNPDTILTRGFGSALAIAAYYAFFHHAYILLRKQKADPNLELKGWFKNALEAAMCGSVAEASGGPSHIARRKHLQVIRLLLKQGAKPPMPILNSPELPVEYVLRQSGREYRIHSAVTSHKWPLRYSMRPLSPTWGGIICELTSIHPRGLRKELRRWSFPNDLPAFYVIGLKVEPSNDSGTRDPRFAFIVLYRSCAKLWFLGTKNLSPPRQGIPGVTFPKSGRVNTCSHTPALQTLVVRTAVAVTG</sequence>
<dbReference type="InterPro" id="IPR056884">
    <property type="entry name" value="NPHP3-like_N"/>
</dbReference>
<proteinExistence type="predicted"/>
<evidence type="ECO:0000259" key="4">
    <source>
        <dbReference type="Pfam" id="PF24883"/>
    </source>
</evidence>
<keyword evidence="2 3" id="KW-0040">ANK repeat</keyword>
<dbReference type="Pfam" id="PF24883">
    <property type="entry name" value="NPHP3_N"/>
    <property type="match status" value="1"/>
</dbReference>
<keyword evidence="6" id="KW-1185">Reference proteome</keyword>
<accession>A0A9W8RZK1</accession>
<dbReference type="OrthoDB" id="5418907at2759"/>
<feature type="domain" description="Nephrocystin 3-like N-terminal" evidence="4">
    <location>
        <begin position="1"/>
        <end position="151"/>
    </location>
</feature>
<dbReference type="InterPro" id="IPR002110">
    <property type="entry name" value="Ankyrin_rpt"/>
</dbReference>
<dbReference type="PANTHER" id="PTHR24198:SF165">
    <property type="entry name" value="ANKYRIN REPEAT-CONTAINING PROTEIN-RELATED"/>
    <property type="match status" value="1"/>
</dbReference>
<dbReference type="SUPFAM" id="SSF48403">
    <property type="entry name" value="Ankyrin repeat"/>
    <property type="match status" value="2"/>
</dbReference>
<organism evidence="5 6">
    <name type="scientific">Fusarium torreyae</name>
    <dbReference type="NCBI Taxonomy" id="1237075"/>
    <lineage>
        <taxon>Eukaryota</taxon>
        <taxon>Fungi</taxon>
        <taxon>Dikarya</taxon>
        <taxon>Ascomycota</taxon>
        <taxon>Pezizomycotina</taxon>
        <taxon>Sordariomycetes</taxon>
        <taxon>Hypocreomycetidae</taxon>
        <taxon>Hypocreales</taxon>
        <taxon>Nectriaceae</taxon>
        <taxon>Fusarium</taxon>
    </lineage>
</organism>
<dbReference type="PROSITE" id="PS50297">
    <property type="entry name" value="ANK_REP_REGION"/>
    <property type="match status" value="2"/>
</dbReference>
<protein>
    <recommendedName>
        <fullName evidence="4">Nephrocystin 3-like N-terminal domain-containing protein</fullName>
    </recommendedName>
</protein>
<evidence type="ECO:0000313" key="6">
    <source>
        <dbReference type="Proteomes" id="UP001152049"/>
    </source>
</evidence>
<keyword evidence="1" id="KW-0677">Repeat</keyword>
<dbReference type="EMBL" id="JAOQAZ010000016">
    <property type="protein sequence ID" value="KAJ4258152.1"/>
    <property type="molecule type" value="Genomic_DNA"/>
</dbReference>
<feature type="repeat" description="ANK" evidence="3">
    <location>
        <begin position="765"/>
        <end position="797"/>
    </location>
</feature>
<dbReference type="PANTHER" id="PTHR24198">
    <property type="entry name" value="ANKYRIN REPEAT AND PROTEIN KINASE DOMAIN-CONTAINING PROTEIN"/>
    <property type="match status" value="1"/>
</dbReference>
<dbReference type="InterPro" id="IPR036770">
    <property type="entry name" value="Ankyrin_rpt-contain_sf"/>
</dbReference>
<evidence type="ECO:0000256" key="2">
    <source>
        <dbReference type="ARBA" id="ARBA00023043"/>
    </source>
</evidence>
<dbReference type="Pfam" id="PF12796">
    <property type="entry name" value="Ank_2"/>
    <property type="match status" value="2"/>
</dbReference>
<dbReference type="Gene3D" id="3.40.50.300">
    <property type="entry name" value="P-loop containing nucleotide triphosphate hydrolases"/>
    <property type="match status" value="1"/>
</dbReference>
<gene>
    <name evidence="5" type="ORF">NW762_008293</name>
</gene>
<evidence type="ECO:0000256" key="3">
    <source>
        <dbReference type="PROSITE-ProRule" id="PRU00023"/>
    </source>
</evidence>
<evidence type="ECO:0000313" key="5">
    <source>
        <dbReference type="EMBL" id="KAJ4258152.1"/>
    </source>
</evidence>
<feature type="non-terminal residue" evidence="5">
    <location>
        <position position="1"/>
    </location>
</feature>
<name>A0A9W8RZK1_9HYPO</name>
<dbReference type="PROSITE" id="PS50088">
    <property type="entry name" value="ANK_REPEAT"/>
    <property type="match status" value="3"/>
</dbReference>
<feature type="repeat" description="ANK" evidence="3">
    <location>
        <begin position="514"/>
        <end position="546"/>
    </location>
</feature>
<comment type="caution">
    <text evidence="5">The sequence shown here is derived from an EMBL/GenBank/DDBJ whole genome shotgun (WGS) entry which is preliminary data.</text>
</comment>
<feature type="repeat" description="ANK" evidence="3">
    <location>
        <begin position="730"/>
        <end position="762"/>
    </location>
</feature>
<dbReference type="Gene3D" id="1.25.40.20">
    <property type="entry name" value="Ankyrin repeat-containing domain"/>
    <property type="match status" value="3"/>
</dbReference>
<reference evidence="5" key="1">
    <citation type="submission" date="2022-09" db="EMBL/GenBank/DDBJ databases">
        <title>Fusarium specimens isolated from Avocado Roots.</title>
        <authorList>
            <person name="Stajich J."/>
            <person name="Roper C."/>
            <person name="Heimlech-Rivalta G."/>
        </authorList>
    </citation>
    <scope>NUCLEOTIDE SEQUENCE</scope>
    <source>
        <strain evidence="5">CF00136</strain>
    </source>
</reference>
<dbReference type="AlphaFoldDB" id="A0A9W8RZK1"/>